<keyword evidence="5" id="KW-1185">Reference proteome</keyword>
<dbReference type="PANTHER" id="PTHR10655:SF17">
    <property type="entry name" value="LYSOPHOSPHOLIPASE-LIKE PROTEIN 1"/>
    <property type="match status" value="1"/>
</dbReference>
<dbReference type="InterPro" id="IPR050565">
    <property type="entry name" value="LYPA1-2/EST-like"/>
</dbReference>
<dbReference type="Proteomes" id="UP000067626">
    <property type="component" value="Chromosome"/>
</dbReference>
<sequence length="243" mass="25684">MTTVTLGPLKVHTVGGADRKGGGDGPAILLCHGFGAPGDDLVPLARVIDAGEGVRWFFPEAPLTVNLGYGMSGRAWWPLDLALLQQQMMEGHARDLAQETPPALAEARAALEACIEALVTHHGVRRDRLLVGGFSQGAMVTTEVTLHAEEPFAGLAVLSGSILSADRWRVASKRTAPGLKVLMTHGRADPILPFPSADALRALLTDAGAEVDWLPHAGQHEIPREALLRLASFARGCFLSATG</sequence>
<comment type="similarity">
    <text evidence="1">Belongs to the AB hydrolase superfamily. AB hydrolase 2 family.</text>
</comment>
<name>A0A0K1EGD4_CHOCO</name>
<dbReference type="AlphaFoldDB" id="A0A0K1EGD4"/>
<dbReference type="KEGG" id="ccro:CMC5_038930"/>
<dbReference type="GO" id="GO:0016787">
    <property type="term" value="F:hydrolase activity"/>
    <property type="evidence" value="ECO:0007669"/>
    <property type="project" value="UniProtKB-KW"/>
</dbReference>
<dbReference type="Pfam" id="PF02230">
    <property type="entry name" value="Abhydrolase_2"/>
    <property type="match status" value="1"/>
</dbReference>
<evidence type="ECO:0000256" key="1">
    <source>
        <dbReference type="ARBA" id="ARBA00006499"/>
    </source>
</evidence>
<organism evidence="4 5">
    <name type="scientific">Chondromyces crocatus</name>
    <dbReference type="NCBI Taxonomy" id="52"/>
    <lineage>
        <taxon>Bacteria</taxon>
        <taxon>Pseudomonadati</taxon>
        <taxon>Myxococcota</taxon>
        <taxon>Polyangia</taxon>
        <taxon>Polyangiales</taxon>
        <taxon>Polyangiaceae</taxon>
        <taxon>Chondromyces</taxon>
    </lineage>
</organism>
<dbReference type="InterPro" id="IPR029058">
    <property type="entry name" value="AB_hydrolase_fold"/>
</dbReference>
<proteinExistence type="inferred from homology"/>
<dbReference type="SUPFAM" id="SSF53474">
    <property type="entry name" value="alpha/beta-Hydrolases"/>
    <property type="match status" value="1"/>
</dbReference>
<evidence type="ECO:0000256" key="2">
    <source>
        <dbReference type="ARBA" id="ARBA00022801"/>
    </source>
</evidence>
<dbReference type="EMBL" id="CP012159">
    <property type="protein sequence ID" value="AKT39742.1"/>
    <property type="molecule type" value="Genomic_DNA"/>
</dbReference>
<dbReference type="InterPro" id="IPR003140">
    <property type="entry name" value="PLipase/COase/thioEstase"/>
</dbReference>
<reference evidence="4 5" key="1">
    <citation type="submission" date="2015-07" db="EMBL/GenBank/DDBJ databases">
        <title>Genome analysis of myxobacterium Chondromyces crocatus Cm c5 reveals a high potential for natural compound synthesis and the genetic basis for the loss of fruiting body formation.</title>
        <authorList>
            <person name="Zaburannyi N."/>
            <person name="Bunk B."/>
            <person name="Maier J."/>
            <person name="Overmann J."/>
            <person name="Mueller R."/>
        </authorList>
    </citation>
    <scope>NUCLEOTIDE SEQUENCE [LARGE SCALE GENOMIC DNA]</scope>
    <source>
        <strain evidence="4 5">Cm c5</strain>
    </source>
</reference>
<protein>
    <submittedName>
        <fullName evidence="4">Phospholipase/carboxylesterase</fullName>
    </submittedName>
</protein>
<evidence type="ECO:0000259" key="3">
    <source>
        <dbReference type="Pfam" id="PF02230"/>
    </source>
</evidence>
<gene>
    <name evidence="4" type="ORF">CMC5_038930</name>
</gene>
<dbReference type="PANTHER" id="PTHR10655">
    <property type="entry name" value="LYSOPHOSPHOLIPASE-RELATED"/>
    <property type="match status" value="1"/>
</dbReference>
<evidence type="ECO:0000313" key="4">
    <source>
        <dbReference type="EMBL" id="AKT39742.1"/>
    </source>
</evidence>
<dbReference type="RefSeq" id="WP_050431782.1">
    <property type="nucleotide sequence ID" value="NZ_CP012159.1"/>
</dbReference>
<dbReference type="OrthoDB" id="9780848at2"/>
<evidence type="ECO:0000313" key="5">
    <source>
        <dbReference type="Proteomes" id="UP000067626"/>
    </source>
</evidence>
<feature type="domain" description="Phospholipase/carboxylesterase/thioesterase" evidence="3">
    <location>
        <begin position="26"/>
        <end position="234"/>
    </location>
</feature>
<accession>A0A0K1EGD4</accession>
<keyword evidence="2" id="KW-0378">Hydrolase</keyword>
<dbReference type="Gene3D" id="3.40.50.1820">
    <property type="entry name" value="alpha/beta hydrolase"/>
    <property type="match status" value="1"/>
</dbReference>